<dbReference type="EMBL" id="JAFCIX010000002">
    <property type="protein sequence ID" value="KAH6601648.1"/>
    <property type="molecule type" value="Genomic_DNA"/>
</dbReference>
<proteinExistence type="predicted"/>
<keyword evidence="2" id="KW-1185">Reference proteome</keyword>
<organism evidence="1 2">
    <name type="scientific">Batrachochytrium salamandrivorans</name>
    <dbReference type="NCBI Taxonomy" id="1357716"/>
    <lineage>
        <taxon>Eukaryota</taxon>
        <taxon>Fungi</taxon>
        <taxon>Fungi incertae sedis</taxon>
        <taxon>Chytridiomycota</taxon>
        <taxon>Chytridiomycota incertae sedis</taxon>
        <taxon>Chytridiomycetes</taxon>
        <taxon>Rhizophydiales</taxon>
        <taxon>Rhizophydiales incertae sedis</taxon>
        <taxon>Batrachochytrium</taxon>
    </lineage>
</organism>
<evidence type="ECO:0000313" key="1">
    <source>
        <dbReference type="EMBL" id="KAH6601648.1"/>
    </source>
</evidence>
<gene>
    <name evidence="1" type="ORF">BASA50_001505</name>
</gene>
<dbReference type="InterPro" id="IPR002110">
    <property type="entry name" value="Ankyrin_rpt"/>
</dbReference>
<accession>A0ABQ8FP67</accession>
<dbReference type="Pfam" id="PF12796">
    <property type="entry name" value="Ank_2"/>
    <property type="match status" value="1"/>
</dbReference>
<dbReference type="InterPro" id="IPR052050">
    <property type="entry name" value="SecEffector_AnkRepeat"/>
</dbReference>
<comment type="caution">
    <text evidence="1">The sequence shown here is derived from an EMBL/GenBank/DDBJ whole genome shotgun (WGS) entry which is preliminary data.</text>
</comment>
<dbReference type="PANTHER" id="PTHR46586:SF3">
    <property type="entry name" value="ANKYRIN REPEAT-CONTAINING PROTEIN"/>
    <property type="match status" value="1"/>
</dbReference>
<dbReference type="Gene3D" id="1.25.40.20">
    <property type="entry name" value="Ankyrin repeat-containing domain"/>
    <property type="match status" value="1"/>
</dbReference>
<protein>
    <recommendedName>
        <fullName evidence="3">SOCS box domain-containing protein</fullName>
    </recommendedName>
</protein>
<reference evidence="1 2" key="1">
    <citation type="submission" date="2021-02" db="EMBL/GenBank/DDBJ databases">
        <title>Variation within the Batrachochytrium salamandrivorans European outbreak.</title>
        <authorList>
            <person name="Kelly M."/>
            <person name="Pasmans F."/>
            <person name="Shea T.P."/>
            <person name="Munoz J.F."/>
            <person name="Carranza S."/>
            <person name="Cuomo C.A."/>
            <person name="Martel A."/>
        </authorList>
    </citation>
    <scope>NUCLEOTIDE SEQUENCE [LARGE SCALE GENOMIC DNA]</scope>
    <source>
        <strain evidence="1 2">AMFP18/2</strain>
    </source>
</reference>
<sequence>MAHFFIPSITATKGHAPSLLDRIHHLPWFISKHIYSFAGPLSQYLLGHLEHPITESTLRLIMVDCFQQSNIPKTQFLLSQYPAYTLIWESLFIQSEQVVQALLSAKRVVDSVRTIHHLLQADFWAFELFEDLVKVMDVHTEAIAQQLFNHVIQNILQPLPKCREDALLYIACSLGRLDIVTTRVGVTRSLQRECRSAIKYNHAKMVRLIIDNGKDVTAQMAFDSAVANGNINLAVTLCRSYPKLEVKHKALLRAFIGGHIDTVWRIVRCETLLSGQGFRSLRRLADAFGHTDLLKYIIANNIGGDRVIDETEFDVTACSFKTAVRMLGGVSGFDDKVLQRAAENGHASFVEELLNCWTDLPLMTADSCLRALERAVERCHYPVVRLLVECGLGITQEVIDTALVTAARYGRLPVFSYLYHLVDGYDARTRGIGEACRCRQVSLIEYAIAHEPFPALILIRSLIIRHYLVVPTMVSHGVVVTPHEISEAIAFACSYQQSADEHDRFGCVCLRETIERVCSIGPVEVVEFVLKHCGNQVTNFALRKVLDRCQKRSMSLSEGFIDLFPLRDWDRIQSDPILQSSPLVYVDEVCIGLPLPRFLMSVPQCSGRSGRYTTSL</sequence>
<evidence type="ECO:0008006" key="3">
    <source>
        <dbReference type="Google" id="ProtNLM"/>
    </source>
</evidence>
<name>A0ABQ8FP67_9FUNG</name>
<evidence type="ECO:0000313" key="2">
    <source>
        <dbReference type="Proteomes" id="UP001648503"/>
    </source>
</evidence>
<dbReference type="Proteomes" id="UP001648503">
    <property type="component" value="Unassembled WGS sequence"/>
</dbReference>
<dbReference type="PANTHER" id="PTHR46586">
    <property type="entry name" value="ANKYRIN REPEAT-CONTAINING PROTEIN"/>
    <property type="match status" value="1"/>
</dbReference>
<dbReference type="InterPro" id="IPR036770">
    <property type="entry name" value="Ankyrin_rpt-contain_sf"/>
</dbReference>
<dbReference type="SUPFAM" id="SSF48403">
    <property type="entry name" value="Ankyrin repeat"/>
    <property type="match status" value="1"/>
</dbReference>